<dbReference type="Proteomes" id="UP000054783">
    <property type="component" value="Unassembled WGS sequence"/>
</dbReference>
<comment type="caution">
    <text evidence="1">The sequence shown here is derived from an EMBL/GenBank/DDBJ whole genome shotgun (WGS) entry which is preliminary data.</text>
</comment>
<proteinExistence type="predicted"/>
<protein>
    <submittedName>
        <fullName evidence="1">Uncharacterized protein</fullName>
    </submittedName>
</protein>
<reference evidence="1 2" key="1">
    <citation type="submission" date="2015-01" db="EMBL/GenBank/DDBJ databases">
        <title>Evolution of Trichinella species and genotypes.</title>
        <authorList>
            <person name="Korhonen P.K."/>
            <person name="Edoardo P."/>
            <person name="Giuseppe L.R."/>
            <person name="Gasser R.B."/>
        </authorList>
    </citation>
    <scope>NUCLEOTIDE SEQUENCE [LARGE SCALE GENOMIC DNA]</scope>
    <source>
        <strain evidence="1">ISS2496</strain>
    </source>
</reference>
<accession>A0A0V1AGB9</accession>
<evidence type="ECO:0000313" key="2">
    <source>
        <dbReference type="Proteomes" id="UP000054783"/>
    </source>
</evidence>
<gene>
    <name evidence="1" type="ORF">T12_5380</name>
</gene>
<sequence length="80" mass="9153">MNTDVNVTRTVYNDIIHSNGCNDEILSTFLINNTGQKLKSEKSVLLIAILQNSPSEVTGLMKHFKTFKTNIFKKYEFQNL</sequence>
<dbReference type="AlphaFoldDB" id="A0A0V1AGB9"/>
<evidence type="ECO:0000313" key="1">
    <source>
        <dbReference type="EMBL" id="KRY23878.1"/>
    </source>
</evidence>
<keyword evidence="2" id="KW-1185">Reference proteome</keyword>
<name>A0A0V1AGB9_9BILA</name>
<organism evidence="1 2">
    <name type="scientific">Trichinella patagoniensis</name>
    <dbReference type="NCBI Taxonomy" id="990121"/>
    <lineage>
        <taxon>Eukaryota</taxon>
        <taxon>Metazoa</taxon>
        <taxon>Ecdysozoa</taxon>
        <taxon>Nematoda</taxon>
        <taxon>Enoplea</taxon>
        <taxon>Dorylaimia</taxon>
        <taxon>Trichinellida</taxon>
        <taxon>Trichinellidae</taxon>
        <taxon>Trichinella</taxon>
    </lineage>
</organism>
<dbReference type="EMBL" id="JYDQ01000001">
    <property type="protein sequence ID" value="KRY23878.1"/>
    <property type="molecule type" value="Genomic_DNA"/>
</dbReference>